<accession>A0A7I7SWT7</accession>
<dbReference type="InterPro" id="IPR036397">
    <property type="entry name" value="RNaseH_sf"/>
</dbReference>
<dbReference type="InterPro" id="IPR050900">
    <property type="entry name" value="Transposase_IS3/IS150/IS904"/>
</dbReference>
<evidence type="ECO:0000256" key="1">
    <source>
        <dbReference type="ARBA" id="ARBA00002286"/>
    </source>
</evidence>
<comment type="function">
    <text evidence="1">Involved in the transposition of the insertion sequence.</text>
</comment>
<dbReference type="Proteomes" id="UP000466445">
    <property type="component" value="Chromosome"/>
</dbReference>
<protein>
    <submittedName>
        <fullName evidence="3">Integrase</fullName>
    </submittedName>
</protein>
<dbReference type="GO" id="GO:0015074">
    <property type="term" value="P:DNA integration"/>
    <property type="evidence" value="ECO:0007669"/>
    <property type="project" value="InterPro"/>
</dbReference>
<feature type="domain" description="Integrase catalytic" evidence="2">
    <location>
        <begin position="108"/>
        <end position="284"/>
    </location>
</feature>
<dbReference type="NCBIfam" id="NF033516">
    <property type="entry name" value="transpos_IS3"/>
    <property type="match status" value="1"/>
</dbReference>
<dbReference type="InterPro" id="IPR025948">
    <property type="entry name" value="HTH-like_dom"/>
</dbReference>
<reference evidence="3 4" key="1">
    <citation type="journal article" date="2019" name="Emerg. Microbes Infect.">
        <title>Comprehensive subspecies identification of 175 nontuberculous mycobacteria species based on 7547 genomic profiles.</title>
        <authorList>
            <person name="Matsumoto Y."/>
            <person name="Kinjo T."/>
            <person name="Motooka D."/>
            <person name="Nabeya D."/>
            <person name="Jung N."/>
            <person name="Uechi K."/>
            <person name="Horii T."/>
            <person name="Iida T."/>
            <person name="Fujita J."/>
            <person name="Nakamura S."/>
        </authorList>
    </citation>
    <scope>NUCLEOTIDE SEQUENCE [LARGE SCALE GENOMIC DNA]</scope>
    <source>
        <strain evidence="3 4">JCM 30395</strain>
    </source>
</reference>
<dbReference type="SUPFAM" id="SSF53098">
    <property type="entry name" value="Ribonuclease H-like"/>
    <property type="match status" value="1"/>
</dbReference>
<dbReference type="InterPro" id="IPR001584">
    <property type="entry name" value="Integrase_cat-core"/>
</dbReference>
<dbReference type="KEGG" id="msar:MSAR_38050"/>
<name>A0A7I7SWT7_9MYCO</name>
<gene>
    <name evidence="3" type="ORF">MSAR_38050</name>
</gene>
<dbReference type="Pfam" id="PF13333">
    <property type="entry name" value="rve_2"/>
    <property type="match status" value="1"/>
</dbReference>
<dbReference type="InterPro" id="IPR048020">
    <property type="entry name" value="Transpos_IS3"/>
</dbReference>
<keyword evidence="4" id="KW-1185">Reference proteome</keyword>
<evidence type="ECO:0000259" key="2">
    <source>
        <dbReference type="PROSITE" id="PS50994"/>
    </source>
</evidence>
<evidence type="ECO:0000313" key="3">
    <source>
        <dbReference type="EMBL" id="BBY60669.1"/>
    </source>
</evidence>
<sequence length="290" mass="32392">MAAECASHDVTRMAQLLRVSTSGYYKHRDRLAAPEPTPAAQRRRDLEVKILTHHKASKGTYGSPRITADLHDAGERVSRNTVAAIMAELGIEGISPRTFTTTTIVDPAASFPPDLVGRRFDQGRIDVVWSSDITYLSCGEGDMYLCAIRDEHSRRALGWAVDDHMRAELVTTAVDRAVFTRGGHAAGVILQSDRGTQYTSHDMAAACSRHGLRRSMGATGICWDNAGAESLWSTFKHEYYYRHTFATKMELIAAVDNWMRFYNHQRRHSSIGMRSPITYERTLNVTLEAS</sequence>
<dbReference type="PROSITE" id="PS50994">
    <property type="entry name" value="INTEGRASE"/>
    <property type="match status" value="1"/>
</dbReference>
<dbReference type="Pfam" id="PF00665">
    <property type="entry name" value="rve"/>
    <property type="match status" value="1"/>
</dbReference>
<evidence type="ECO:0000313" key="4">
    <source>
        <dbReference type="Proteomes" id="UP000466445"/>
    </source>
</evidence>
<dbReference type="Pfam" id="PF13276">
    <property type="entry name" value="HTH_21"/>
    <property type="match status" value="1"/>
</dbReference>
<dbReference type="PANTHER" id="PTHR46889">
    <property type="entry name" value="TRANSPOSASE INSF FOR INSERTION SEQUENCE IS3B-RELATED"/>
    <property type="match status" value="1"/>
</dbReference>
<dbReference type="Gene3D" id="3.30.420.10">
    <property type="entry name" value="Ribonuclease H-like superfamily/Ribonuclease H"/>
    <property type="match status" value="1"/>
</dbReference>
<proteinExistence type="predicted"/>
<dbReference type="PANTHER" id="PTHR46889:SF4">
    <property type="entry name" value="TRANSPOSASE INSO FOR INSERTION SEQUENCE ELEMENT IS911B-RELATED"/>
    <property type="match status" value="1"/>
</dbReference>
<dbReference type="AlphaFoldDB" id="A0A7I7SWT7"/>
<dbReference type="GO" id="GO:0003676">
    <property type="term" value="F:nucleic acid binding"/>
    <property type="evidence" value="ECO:0007669"/>
    <property type="project" value="InterPro"/>
</dbReference>
<dbReference type="EMBL" id="AP022595">
    <property type="protein sequence ID" value="BBY60669.1"/>
    <property type="molecule type" value="Genomic_DNA"/>
</dbReference>
<organism evidence="3 4">
    <name type="scientific">Mycolicibacterium sarraceniae</name>
    <dbReference type="NCBI Taxonomy" id="1534348"/>
    <lineage>
        <taxon>Bacteria</taxon>
        <taxon>Bacillati</taxon>
        <taxon>Actinomycetota</taxon>
        <taxon>Actinomycetes</taxon>
        <taxon>Mycobacteriales</taxon>
        <taxon>Mycobacteriaceae</taxon>
        <taxon>Mycolicibacterium</taxon>
    </lineage>
</organism>
<dbReference type="InterPro" id="IPR012337">
    <property type="entry name" value="RNaseH-like_sf"/>
</dbReference>